<dbReference type="GO" id="GO:0005886">
    <property type="term" value="C:plasma membrane"/>
    <property type="evidence" value="ECO:0007669"/>
    <property type="project" value="UniProtKB-SubCell"/>
</dbReference>
<dbReference type="GO" id="GO:0004383">
    <property type="term" value="F:guanylate cyclase activity"/>
    <property type="evidence" value="ECO:0007669"/>
    <property type="project" value="UniProtKB-EC"/>
</dbReference>
<dbReference type="InterPro" id="IPR000719">
    <property type="entry name" value="Prot_kinase_dom"/>
</dbReference>
<evidence type="ECO:0000256" key="3">
    <source>
        <dbReference type="ARBA" id="ARBA00012202"/>
    </source>
</evidence>
<feature type="domain" description="Guanylate cyclase" evidence="21">
    <location>
        <begin position="855"/>
        <end position="956"/>
    </location>
</feature>
<evidence type="ECO:0000256" key="8">
    <source>
        <dbReference type="ARBA" id="ARBA00022989"/>
    </source>
</evidence>
<dbReference type="EnsemblMetazoa" id="G5737.1">
    <property type="protein sequence ID" value="G5737.1:cds"/>
    <property type="gene ID" value="G5737"/>
</dbReference>
<dbReference type="InterPro" id="IPR011009">
    <property type="entry name" value="Kinase-like_dom_sf"/>
</dbReference>
<evidence type="ECO:0000313" key="22">
    <source>
        <dbReference type="EnsemblMetazoa" id="G5737.1:cds"/>
    </source>
</evidence>
<dbReference type="GO" id="GO:0005525">
    <property type="term" value="F:GTP binding"/>
    <property type="evidence" value="ECO:0007669"/>
    <property type="project" value="UniProtKB-KW"/>
</dbReference>
<evidence type="ECO:0000256" key="7">
    <source>
        <dbReference type="ARBA" id="ARBA00022741"/>
    </source>
</evidence>
<feature type="coiled-coil region" evidence="17">
    <location>
        <begin position="1224"/>
        <end position="1251"/>
    </location>
</feature>
<keyword evidence="23" id="KW-1185">Reference proteome</keyword>
<feature type="domain" description="Guanylate cyclase" evidence="21">
    <location>
        <begin position="1287"/>
        <end position="1417"/>
    </location>
</feature>
<keyword evidence="7" id="KW-0547">Nucleotide-binding</keyword>
<dbReference type="Gene3D" id="6.10.250.780">
    <property type="match status" value="2"/>
</dbReference>
<dbReference type="InterPro" id="IPR001054">
    <property type="entry name" value="A/G_cyclase"/>
</dbReference>
<evidence type="ECO:0000256" key="4">
    <source>
        <dbReference type="ARBA" id="ARBA00022475"/>
    </source>
</evidence>
<dbReference type="InterPro" id="IPR001245">
    <property type="entry name" value="Ser-Thr/Tyr_kinase_cat_dom"/>
</dbReference>
<keyword evidence="5 18" id="KW-0812">Transmembrane</keyword>
<accession>A0A8W8NDQ4</accession>
<dbReference type="Proteomes" id="UP000005408">
    <property type="component" value="Unassembled WGS sequence"/>
</dbReference>
<feature type="coiled-coil region" evidence="17">
    <location>
        <begin position="792"/>
        <end position="819"/>
    </location>
</feature>
<evidence type="ECO:0000313" key="23">
    <source>
        <dbReference type="Proteomes" id="UP000005408"/>
    </source>
</evidence>
<keyword evidence="6 19" id="KW-0732">Signal</keyword>
<dbReference type="CDD" id="cd07302">
    <property type="entry name" value="CHD"/>
    <property type="match status" value="2"/>
</dbReference>
<dbReference type="Pfam" id="PF07714">
    <property type="entry name" value="PK_Tyr_Ser-Thr"/>
    <property type="match status" value="2"/>
</dbReference>
<keyword evidence="12" id="KW-0325">Glycoprotein</keyword>
<dbReference type="PROSITE" id="PS50011">
    <property type="entry name" value="PROTEIN_KINASE_DOM"/>
    <property type="match status" value="2"/>
</dbReference>
<evidence type="ECO:0000256" key="14">
    <source>
        <dbReference type="ARBA" id="ARBA00023293"/>
    </source>
</evidence>
<dbReference type="Gene3D" id="1.10.510.10">
    <property type="entry name" value="Transferase(Phosphotransferase) domain 1"/>
    <property type="match status" value="2"/>
</dbReference>
<feature type="domain" description="Protein kinase" evidence="20">
    <location>
        <begin position="513"/>
        <end position="792"/>
    </location>
</feature>
<dbReference type="FunFam" id="3.30.70.1230:FF:000004">
    <property type="entry name" value="Guanylate cyclase"/>
    <property type="match status" value="1"/>
</dbReference>
<dbReference type="GO" id="GO:0007168">
    <property type="term" value="P:receptor guanylyl cyclase signaling pathway"/>
    <property type="evidence" value="ECO:0007669"/>
    <property type="project" value="TreeGrafter"/>
</dbReference>
<comment type="subcellular location">
    <subcellularLocation>
        <location evidence="2">Cell membrane</location>
        <topology evidence="2">Single-pass type I membrane protein</topology>
    </subcellularLocation>
</comment>
<dbReference type="SUPFAM" id="SSF56112">
    <property type="entry name" value="Protein kinase-like (PK-like)"/>
    <property type="match status" value="2"/>
</dbReference>
<keyword evidence="17" id="KW-0175">Coiled coil</keyword>
<dbReference type="GO" id="GO:0001653">
    <property type="term" value="F:peptide receptor activity"/>
    <property type="evidence" value="ECO:0007669"/>
    <property type="project" value="TreeGrafter"/>
</dbReference>
<dbReference type="PROSITE" id="PS00452">
    <property type="entry name" value="GUANYLATE_CYCLASE_1"/>
    <property type="match status" value="1"/>
</dbReference>
<dbReference type="PROSITE" id="PS50125">
    <property type="entry name" value="GUANYLATE_CYCLASE_2"/>
    <property type="match status" value="2"/>
</dbReference>
<keyword evidence="8 18" id="KW-1133">Transmembrane helix</keyword>
<feature type="chain" id="PRO_5036464673" description="Guanylate cyclase" evidence="19">
    <location>
        <begin position="19"/>
        <end position="1469"/>
    </location>
</feature>
<evidence type="ECO:0000256" key="6">
    <source>
        <dbReference type="ARBA" id="ARBA00022729"/>
    </source>
</evidence>
<feature type="domain" description="Protein kinase" evidence="20">
    <location>
        <begin position="894"/>
        <end position="1224"/>
    </location>
</feature>
<protein>
    <recommendedName>
        <fullName evidence="3 16">Guanylate cyclase</fullName>
        <ecNumber evidence="3 16">4.6.1.2</ecNumber>
    </recommendedName>
</protein>
<reference evidence="22" key="1">
    <citation type="submission" date="2022-08" db="UniProtKB">
        <authorList>
            <consortium name="EnsemblMetazoa"/>
        </authorList>
    </citation>
    <scope>IDENTIFICATION</scope>
    <source>
        <strain evidence="22">05x7-T-G4-1.051#20</strain>
    </source>
</reference>
<evidence type="ECO:0000256" key="13">
    <source>
        <dbReference type="ARBA" id="ARBA00023239"/>
    </source>
</evidence>
<evidence type="ECO:0000259" key="21">
    <source>
        <dbReference type="PROSITE" id="PS50125"/>
    </source>
</evidence>
<dbReference type="InterPro" id="IPR050401">
    <property type="entry name" value="Cyclic_nucleotide_synthase"/>
</dbReference>
<dbReference type="CDD" id="cd06352">
    <property type="entry name" value="PBP1_NPR_GC-like"/>
    <property type="match status" value="1"/>
</dbReference>
<dbReference type="InterPro" id="IPR018297">
    <property type="entry name" value="A/G_cyclase_CS"/>
</dbReference>
<dbReference type="GO" id="GO:0004672">
    <property type="term" value="F:protein kinase activity"/>
    <property type="evidence" value="ECO:0007669"/>
    <property type="project" value="InterPro"/>
</dbReference>
<evidence type="ECO:0000256" key="19">
    <source>
        <dbReference type="SAM" id="SignalP"/>
    </source>
</evidence>
<evidence type="ECO:0000256" key="11">
    <source>
        <dbReference type="ARBA" id="ARBA00023170"/>
    </source>
</evidence>
<dbReference type="Gene3D" id="3.30.70.1230">
    <property type="entry name" value="Nucleotide cyclase"/>
    <property type="match status" value="2"/>
</dbReference>
<keyword evidence="13 15" id="KW-0456">Lyase</keyword>
<evidence type="ECO:0000256" key="9">
    <source>
        <dbReference type="ARBA" id="ARBA00023134"/>
    </source>
</evidence>
<dbReference type="SUPFAM" id="SSF55073">
    <property type="entry name" value="Nucleotide cyclase"/>
    <property type="match status" value="2"/>
</dbReference>
<dbReference type="PRINTS" id="PR00255">
    <property type="entry name" value="NATPEPTIDER"/>
</dbReference>
<dbReference type="SMART" id="SM00044">
    <property type="entry name" value="CYCc"/>
    <property type="match status" value="2"/>
</dbReference>
<comment type="similarity">
    <text evidence="15">Belongs to the adenylyl cyclase class-4/guanylyl cyclase family.</text>
</comment>
<name>A0A8W8NDQ4_MAGGI</name>
<keyword evidence="14 16" id="KW-0141">cGMP biosynthesis</keyword>
<dbReference type="GO" id="GO:0035556">
    <property type="term" value="P:intracellular signal transduction"/>
    <property type="evidence" value="ECO:0007669"/>
    <property type="project" value="InterPro"/>
</dbReference>
<keyword evidence="9" id="KW-0342">GTP-binding</keyword>
<dbReference type="InterPro" id="IPR001170">
    <property type="entry name" value="ANPR/GUC"/>
</dbReference>
<keyword evidence="11" id="KW-0675">Receptor</keyword>
<feature type="signal peptide" evidence="19">
    <location>
        <begin position="1"/>
        <end position="18"/>
    </location>
</feature>
<keyword evidence="10 18" id="KW-0472">Membrane</keyword>
<dbReference type="EC" id="4.6.1.2" evidence="3 16"/>
<comment type="catalytic activity">
    <reaction evidence="1 16">
        <text>GTP = 3',5'-cyclic GMP + diphosphate</text>
        <dbReference type="Rhea" id="RHEA:13665"/>
        <dbReference type="ChEBI" id="CHEBI:33019"/>
        <dbReference type="ChEBI" id="CHEBI:37565"/>
        <dbReference type="ChEBI" id="CHEBI:57746"/>
        <dbReference type="EC" id="4.6.1.2"/>
    </reaction>
</comment>
<dbReference type="SMR" id="A0A8W8NDQ4"/>
<evidence type="ECO:0000256" key="17">
    <source>
        <dbReference type="SAM" id="Coils"/>
    </source>
</evidence>
<evidence type="ECO:0000256" key="5">
    <source>
        <dbReference type="ARBA" id="ARBA00022692"/>
    </source>
</evidence>
<proteinExistence type="inferred from homology"/>
<evidence type="ECO:0000256" key="16">
    <source>
        <dbReference type="RuleBase" id="RU003431"/>
    </source>
</evidence>
<dbReference type="PANTHER" id="PTHR11920:SF494">
    <property type="entry name" value="ATRIAL NATRIURETIC PEPTIDE RECEPTOR 2"/>
    <property type="match status" value="1"/>
</dbReference>
<dbReference type="PANTHER" id="PTHR11920">
    <property type="entry name" value="GUANYLYL CYCLASE"/>
    <property type="match status" value="1"/>
</dbReference>
<sequence>MLLTTFCSVLLVATAIWAKRKNITIGGIVADKNALPFALHRTGPAIERGIKKLREIVADEADVTFILNVTTEFCVADMVGAIAAEMYYKHQVSAFIGPACSSAVDVVGRMAGYWNYPILTPVGTDDELGNKNDFRTLTRLAFNYEHLGRFYRSVFREFNWTDITVIYDVMGKRQIPSRNFNRLIGENLHKEFEKAGLTCTLLKFVSDSRRDYLDVLTAANRTSRVFAISGDSVALRQLMIVAHSLGMLEGDYVFIYFESFRGNGNGNIHWKRGDQYDEIVRKAYESMMVVSLFKPSSSQFKTFESKVKERSMELYNFSFDALQYEVSPYVTAFYDAFTVYGQVLKETIEADQDYNDANEINQRMWNRTFDGVGGYLRINSNGDREMDMMLLDLNPESGEFEAVGYFYGFKGYFEYDKNNTIHWPNNRGPPKNRPTCGFLGDAPECQIEEFPLVWVVSIVFSGVILIFGIISVLVYRKMKKESEIHSNWWRITWDDLTWIAYANSEASSLGCSLAKLKSLAGDEISIVNVKYKNTLVATYKGTKVFLFKFKRNSLPTSEEFLRDLLKLRTINCNNLTKFIGLTEGATGIYAVNEYCTRGDLRDILSNDSFTLNWDFRASLVCDIIQAMDYIHNSNIKYHGHLTSMNCVIDSRFVLKVTEFGIQSLRDFDIDITKKESLWVAPEAIRQQNAVKSIQEMQYADVYSFAIILYEILSRKEPFEDDQEFLTFKEIIMKIKYVEETPFRPRLDADSDKDMVSLMRICWDENPKSRPTFSTIKKEATRLKWDKTGDKFLDNLLSRMEEYANNLEDLVEERTQAFLDEKRRAEELLYQVLPRSVADELKNGRMVNPEAFACVTVYFSDIVGFTSLSSESTPMQIVDLLNDLYTCFDKIIENFDVYKVETIGDAYMVVSGLPVRNGNKHVEEIAKMSTIILDNVKNFKIRHKPNVQLRARIGLHSESLWVAPEAILNRMHEKDNHENKVCGRNAFRPRLDADSDKDMLRTINCNNLTKFIGLTEGATGIYAVNEYCTRGDLRDILSNDSFTLNWDFRASLVCDIIQAMDYIHNSNIKYHGHLTSMNCVIDSRFVLKVTEFGIQSLRDFDIDITKKESLWVAPEAIRQQNAVKSIQEMQYADVYSFAIILYEILSRKEPFEDDQEFLTFKEIIMKIKYVEETPFRPRLDADSDKDMVSLMRICWDENPKSRPTFSTIKKEATRLKWDKTGDKFLDNLLSRMEEYANNLEDLVEERTQAFLDEKRRAEELLYQVLPRSVADELKNGRMVNPEAFACVTVYFSDIVGFTSLSSESTPMQIVDLLNDLYTCFDKIIENFDVYKVETIGDAYMVVSGLPVRNGNKHVEEIAKMSTIILDNVKIFKIRHKPNVQLRARIGLHSGPVCAGVVGRKMPRYCLFGDTVNTASRMESTGEALKIHVSESTRNLLSENQDFKLEIRGEIPVKGKGFMNTYWLTRNEAVN</sequence>
<organism evidence="22 23">
    <name type="scientific">Magallana gigas</name>
    <name type="common">Pacific oyster</name>
    <name type="synonym">Crassostrea gigas</name>
    <dbReference type="NCBI Taxonomy" id="29159"/>
    <lineage>
        <taxon>Eukaryota</taxon>
        <taxon>Metazoa</taxon>
        <taxon>Spiralia</taxon>
        <taxon>Lophotrochozoa</taxon>
        <taxon>Mollusca</taxon>
        <taxon>Bivalvia</taxon>
        <taxon>Autobranchia</taxon>
        <taxon>Pteriomorphia</taxon>
        <taxon>Ostreida</taxon>
        <taxon>Ostreoidea</taxon>
        <taxon>Ostreidae</taxon>
        <taxon>Magallana</taxon>
    </lineage>
</organism>
<evidence type="ECO:0000259" key="20">
    <source>
        <dbReference type="PROSITE" id="PS50011"/>
    </source>
</evidence>
<evidence type="ECO:0000256" key="1">
    <source>
        <dbReference type="ARBA" id="ARBA00001436"/>
    </source>
</evidence>
<dbReference type="Gene3D" id="3.40.50.2300">
    <property type="match status" value="2"/>
</dbReference>
<dbReference type="GO" id="GO:0004016">
    <property type="term" value="F:adenylate cyclase activity"/>
    <property type="evidence" value="ECO:0007669"/>
    <property type="project" value="TreeGrafter"/>
</dbReference>
<dbReference type="Pfam" id="PF01094">
    <property type="entry name" value="ANF_receptor"/>
    <property type="match status" value="1"/>
</dbReference>
<evidence type="ECO:0000256" key="15">
    <source>
        <dbReference type="RuleBase" id="RU000405"/>
    </source>
</evidence>
<evidence type="ECO:0000256" key="18">
    <source>
        <dbReference type="SAM" id="Phobius"/>
    </source>
</evidence>
<dbReference type="SUPFAM" id="SSF53822">
    <property type="entry name" value="Periplasmic binding protein-like I"/>
    <property type="match status" value="1"/>
</dbReference>
<dbReference type="InterPro" id="IPR029787">
    <property type="entry name" value="Nucleotide_cyclase"/>
</dbReference>
<evidence type="ECO:0000256" key="2">
    <source>
        <dbReference type="ARBA" id="ARBA00004251"/>
    </source>
</evidence>
<keyword evidence="4" id="KW-1003">Cell membrane</keyword>
<dbReference type="GO" id="GO:0005524">
    <property type="term" value="F:ATP binding"/>
    <property type="evidence" value="ECO:0007669"/>
    <property type="project" value="InterPro"/>
</dbReference>
<evidence type="ECO:0000256" key="12">
    <source>
        <dbReference type="ARBA" id="ARBA00023180"/>
    </source>
</evidence>
<dbReference type="InterPro" id="IPR001828">
    <property type="entry name" value="ANF_lig-bd_rcpt"/>
</dbReference>
<dbReference type="Pfam" id="PF00211">
    <property type="entry name" value="Guanylate_cyc"/>
    <property type="match status" value="2"/>
</dbReference>
<evidence type="ECO:0000256" key="10">
    <source>
        <dbReference type="ARBA" id="ARBA00023136"/>
    </source>
</evidence>
<feature type="transmembrane region" description="Helical" evidence="18">
    <location>
        <begin position="452"/>
        <end position="475"/>
    </location>
</feature>
<dbReference type="InterPro" id="IPR028082">
    <property type="entry name" value="Peripla_BP_I"/>
</dbReference>